<evidence type="ECO:0000256" key="8">
    <source>
        <dbReference type="RuleBase" id="RU366003"/>
    </source>
</evidence>
<gene>
    <name evidence="10" type="ORF">IAC07_08385</name>
</gene>
<evidence type="ECO:0000256" key="5">
    <source>
        <dbReference type="ARBA" id="ARBA00022801"/>
    </source>
</evidence>
<sequence length="298" mass="34110">MTTDRTMASAGIFDTHNHSQFSFDGKRTTVEKSASAAQEHGLAGICFTDHCDFFVPPMKAEHEHLVPETFDVRAQQEEIDRVSRLFMTGAVSHGTDRERSRTGFKVLKGAEIGLQHRCRTQIRDFLETYSFDQVIASVHYLDDTDPFYGGYYGGKDWKTAYGHYLETIYEEMTWLGDFDVMGHFDYVARYAPYPQASILYRDFSDIFDSMLKYLAENGKAIEVNTKTYQDYHGRTPVLDKNILLRFRELGGEAISLGSDSHDAGRTGDKFPYFAEFLKSAGFRYAAHFEGRRLMMDTL</sequence>
<evidence type="ECO:0000256" key="2">
    <source>
        <dbReference type="ARBA" id="ARBA00009152"/>
    </source>
</evidence>
<evidence type="ECO:0000256" key="4">
    <source>
        <dbReference type="ARBA" id="ARBA00022605"/>
    </source>
</evidence>
<dbReference type="AlphaFoldDB" id="A0A940DP44"/>
<organism evidence="10 11">
    <name type="scientific">Candidatus Cryptobacteroides gallistercoris</name>
    <dbReference type="NCBI Taxonomy" id="2840765"/>
    <lineage>
        <taxon>Bacteria</taxon>
        <taxon>Pseudomonadati</taxon>
        <taxon>Bacteroidota</taxon>
        <taxon>Bacteroidia</taxon>
        <taxon>Bacteroidales</taxon>
        <taxon>Candidatus Cryptobacteroides</taxon>
    </lineage>
</organism>
<reference evidence="10" key="1">
    <citation type="submission" date="2020-10" db="EMBL/GenBank/DDBJ databases">
        <authorList>
            <person name="Gilroy R."/>
        </authorList>
    </citation>
    <scope>NUCLEOTIDE SEQUENCE</scope>
    <source>
        <strain evidence="10">F1-3629</strain>
    </source>
</reference>
<dbReference type="SMART" id="SM00481">
    <property type="entry name" value="POLIIIAc"/>
    <property type="match status" value="1"/>
</dbReference>
<dbReference type="Pfam" id="PF02811">
    <property type="entry name" value="PHP"/>
    <property type="match status" value="1"/>
</dbReference>
<comment type="similarity">
    <text evidence="2 8">Belongs to the PHP hydrolase family. HisK subfamily.</text>
</comment>
<dbReference type="NCBIfam" id="TIGR01856">
    <property type="entry name" value="hisJ_fam"/>
    <property type="match status" value="1"/>
</dbReference>
<dbReference type="InterPro" id="IPR016195">
    <property type="entry name" value="Pol/histidinol_Pase-like"/>
</dbReference>
<dbReference type="InterPro" id="IPR010140">
    <property type="entry name" value="Histidinol_P_phosphatase_HisJ"/>
</dbReference>
<keyword evidence="4 8" id="KW-0028">Amino-acid biosynthesis</keyword>
<comment type="catalytic activity">
    <reaction evidence="7 8">
        <text>L-histidinol phosphate + H2O = L-histidinol + phosphate</text>
        <dbReference type="Rhea" id="RHEA:14465"/>
        <dbReference type="ChEBI" id="CHEBI:15377"/>
        <dbReference type="ChEBI" id="CHEBI:43474"/>
        <dbReference type="ChEBI" id="CHEBI:57699"/>
        <dbReference type="ChEBI" id="CHEBI:57980"/>
        <dbReference type="EC" id="3.1.3.15"/>
    </reaction>
</comment>
<dbReference type="Proteomes" id="UP000771749">
    <property type="component" value="Unassembled WGS sequence"/>
</dbReference>
<comment type="pathway">
    <text evidence="1 8">Amino-acid biosynthesis; L-histidine biosynthesis; L-histidine from 5-phospho-alpha-D-ribose 1-diphosphate: step 8/9.</text>
</comment>
<feature type="domain" description="Polymerase/histidinol phosphatase N-terminal" evidence="9">
    <location>
        <begin position="13"/>
        <end position="116"/>
    </location>
</feature>
<dbReference type="InterPro" id="IPR003141">
    <property type="entry name" value="Pol/His_phosphatase_N"/>
</dbReference>
<proteinExistence type="inferred from homology"/>
<dbReference type="EC" id="3.1.3.15" evidence="3 8"/>
<evidence type="ECO:0000259" key="9">
    <source>
        <dbReference type="SMART" id="SM00481"/>
    </source>
</evidence>
<evidence type="ECO:0000256" key="7">
    <source>
        <dbReference type="ARBA" id="ARBA00049158"/>
    </source>
</evidence>
<evidence type="ECO:0000256" key="6">
    <source>
        <dbReference type="ARBA" id="ARBA00023102"/>
    </source>
</evidence>
<dbReference type="SUPFAM" id="SSF89550">
    <property type="entry name" value="PHP domain-like"/>
    <property type="match status" value="1"/>
</dbReference>
<evidence type="ECO:0000256" key="1">
    <source>
        <dbReference type="ARBA" id="ARBA00004970"/>
    </source>
</evidence>
<dbReference type="GO" id="GO:0004401">
    <property type="term" value="F:histidinol-phosphatase activity"/>
    <property type="evidence" value="ECO:0007669"/>
    <property type="project" value="UniProtKB-UniRule"/>
</dbReference>
<dbReference type="GO" id="GO:0005737">
    <property type="term" value="C:cytoplasm"/>
    <property type="evidence" value="ECO:0007669"/>
    <property type="project" value="TreeGrafter"/>
</dbReference>
<comment type="caution">
    <text evidence="10">The sequence shown here is derived from an EMBL/GenBank/DDBJ whole genome shotgun (WGS) entry which is preliminary data.</text>
</comment>
<evidence type="ECO:0000313" key="10">
    <source>
        <dbReference type="EMBL" id="MBO8454721.1"/>
    </source>
</evidence>
<reference evidence="10" key="2">
    <citation type="journal article" date="2021" name="PeerJ">
        <title>Extensive microbial diversity within the chicken gut microbiome revealed by metagenomics and culture.</title>
        <authorList>
            <person name="Gilroy R."/>
            <person name="Ravi A."/>
            <person name="Getino M."/>
            <person name="Pursley I."/>
            <person name="Horton D.L."/>
            <person name="Alikhan N.F."/>
            <person name="Baker D."/>
            <person name="Gharbi K."/>
            <person name="Hall N."/>
            <person name="Watson M."/>
            <person name="Adriaenssens E.M."/>
            <person name="Foster-Nyarko E."/>
            <person name="Jarju S."/>
            <person name="Secka A."/>
            <person name="Antonio M."/>
            <person name="Oren A."/>
            <person name="Chaudhuri R.R."/>
            <person name="La Ragione R."/>
            <person name="Hildebrand F."/>
            <person name="Pallen M.J."/>
        </authorList>
    </citation>
    <scope>NUCLEOTIDE SEQUENCE</scope>
    <source>
        <strain evidence="10">F1-3629</strain>
    </source>
</reference>
<dbReference type="InterPro" id="IPR004013">
    <property type="entry name" value="PHP_dom"/>
</dbReference>
<keyword evidence="5 8" id="KW-0378">Hydrolase</keyword>
<keyword evidence="6 8" id="KW-0368">Histidine biosynthesis</keyword>
<dbReference type="PANTHER" id="PTHR21039:SF0">
    <property type="entry name" value="HISTIDINOL-PHOSPHATASE"/>
    <property type="match status" value="1"/>
</dbReference>
<accession>A0A940DP44</accession>
<evidence type="ECO:0000256" key="3">
    <source>
        <dbReference type="ARBA" id="ARBA00013085"/>
    </source>
</evidence>
<dbReference type="GO" id="GO:0000105">
    <property type="term" value="P:L-histidine biosynthetic process"/>
    <property type="evidence" value="ECO:0007669"/>
    <property type="project" value="UniProtKB-UniRule"/>
</dbReference>
<dbReference type="PANTHER" id="PTHR21039">
    <property type="entry name" value="HISTIDINOL PHOSPHATASE-RELATED"/>
    <property type="match status" value="1"/>
</dbReference>
<protein>
    <recommendedName>
        <fullName evidence="3 8">Histidinol-phosphatase</fullName>
        <shortName evidence="8">HolPase</shortName>
        <ecNumber evidence="3 8">3.1.3.15</ecNumber>
    </recommendedName>
</protein>
<dbReference type="Gene3D" id="3.20.20.140">
    <property type="entry name" value="Metal-dependent hydrolases"/>
    <property type="match status" value="1"/>
</dbReference>
<name>A0A940DP44_9BACT</name>
<evidence type="ECO:0000313" key="11">
    <source>
        <dbReference type="Proteomes" id="UP000771749"/>
    </source>
</evidence>
<dbReference type="EMBL" id="JADIMJ010000127">
    <property type="protein sequence ID" value="MBO8454721.1"/>
    <property type="molecule type" value="Genomic_DNA"/>
</dbReference>